<dbReference type="AlphaFoldDB" id="A0A3M6RT69"/>
<keyword evidence="3" id="KW-0804">Transcription</keyword>
<dbReference type="Pfam" id="PF01614">
    <property type="entry name" value="IclR_C"/>
    <property type="match status" value="1"/>
</dbReference>
<name>A0A3M6RT69_9BURK</name>
<dbReference type="Pfam" id="PF09339">
    <property type="entry name" value="HTH_IclR"/>
    <property type="match status" value="1"/>
</dbReference>
<evidence type="ECO:0000256" key="4">
    <source>
        <dbReference type="SAM" id="MobiDB-lite"/>
    </source>
</evidence>
<dbReference type="InterPro" id="IPR036390">
    <property type="entry name" value="WH_DNA-bd_sf"/>
</dbReference>
<feature type="region of interest" description="Disordered" evidence="4">
    <location>
        <begin position="1"/>
        <end position="24"/>
    </location>
</feature>
<dbReference type="PROSITE" id="PS51078">
    <property type="entry name" value="ICLR_ED"/>
    <property type="match status" value="1"/>
</dbReference>
<dbReference type="PROSITE" id="PS51077">
    <property type="entry name" value="HTH_ICLR"/>
    <property type="match status" value="1"/>
</dbReference>
<dbReference type="Gene3D" id="1.10.10.10">
    <property type="entry name" value="Winged helix-like DNA-binding domain superfamily/Winged helix DNA-binding domain"/>
    <property type="match status" value="1"/>
</dbReference>
<evidence type="ECO:0000256" key="3">
    <source>
        <dbReference type="ARBA" id="ARBA00023163"/>
    </source>
</evidence>
<dbReference type="PANTHER" id="PTHR30136">
    <property type="entry name" value="HELIX-TURN-HELIX TRANSCRIPTIONAL REGULATOR, ICLR FAMILY"/>
    <property type="match status" value="1"/>
</dbReference>
<evidence type="ECO:0000256" key="2">
    <source>
        <dbReference type="ARBA" id="ARBA00023125"/>
    </source>
</evidence>
<accession>A0A3M6RT69</accession>
<evidence type="ECO:0000259" key="6">
    <source>
        <dbReference type="PROSITE" id="PS51078"/>
    </source>
</evidence>
<dbReference type="SMART" id="SM00346">
    <property type="entry name" value="HTH_ICLR"/>
    <property type="match status" value="1"/>
</dbReference>
<dbReference type="GO" id="GO:0003677">
    <property type="term" value="F:DNA binding"/>
    <property type="evidence" value="ECO:0007669"/>
    <property type="project" value="UniProtKB-KW"/>
</dbReference>
<evidence type="ECO:0000259" key="5">
    <source>
        <dbReference type="PROSITE" id="PS51077"/>
    </source>
</evidence>
<dbReference type="PANTHER" id="PTHR30136:SF23">
    <property type="entry name" value="DNA-BINDING TRANSCRIPTIONAL ACTIVATOR MHPR"/>
    <property type="match status" value="1"/>
</dbReference>
<dbReference type="InterPro" id="IPR050707">
    <property type="entry name" value="HTH_MetabolicPath_Reg"/>
</dbReference>
<dbReference type="Gene3D" id="3.30.450.40">
    <property type="match status" value="1"/>
</dbReference>
<proteinExistence type="predicted"/>
<comment type="caution">
    <text evidence="7">The sequence shown here is derived from an EMBL/GenBank/DDBJ whole genome shotgun (WGS) entry which is preliminary data.</text>
</comment>
<dbReference type="InterPro" id="IPR036388">
    <property type="entry name" value="WH-like_DNA-bd_sf"/>
</dbReference>
<protein>
    <recommendedName>
        <fullName evidence="9">Transcriptional regulator</fullName>
    </recommendedName>
</protein>
<gene>
    <name evidence="7" type="ORF">EBQ34_01935</name>
</gene>
<keyword evidence="1" id="KW-0805">Transcription regulation</keyword>
<dbReference type="GO" id="GO:0045892">
    <property type="term" value="P:negative regulation of DNA-templated transcription"/>
    <property type="evidence" value="ECO:0007669"/>
    <property type="project" value="TreeGrafter"/>
</dbReference>
<feature type="domain" description="HTH iclR-type" evidence="5">
    <location>
        <begin position="123"/>
        <end position="184"/>
    </location>
</feature>
<dbReference type="InterPro" id="IPR014757">
    <property type="entry name" value="Tscrpt_reg_IclR_C"/>
</dbReference>
<evidence type="ECO:0000313" key="7">
    <source>
        <dbReference type="EMBL" id="RMX18510.1"/>
    </source>
</evidence>
<organism evidence="7 8">
    <name type="scientific">Vandammella animalimorsus</name>
    <dbReference type="NCBI Taxonomy" id="2029117"/>
    <lineage>
        <taxon>Bacteria</taxon>
        <taxon>Pseudomonadati</taxon>
        <taxon>Pseudomonadota</taxon>
        <taxon>Betaproteobacteria</taxon>
        <taxon>Burkholderiales</taxon>
        <taxon>Comamonadaceae</taxon>
        <taxon>Vandammella</taxon>
    </lineage>
</organism>
<reference evidence="7 8" key="1">
    <citation type="submission" date="2018-10" db="EMBL/GenBank/DDBJ databases">
        <title>Comamonadaceae CDC group NO-1 genome sequencing and assembly.</title>
        <authorList>
            <person name="Bernier A.-M."/>
            <person name="Bernard K."/>
        </authorList>
    </citation>
    <scope>NUCLEOTIDE SEQUENCE [LARGE SCALE GENOMIC DNA]</scope>
    <source>
        <strain evidence="7 8">NML180582</strain>
    </source>
</reference>
<evidence type="ECO:0000256" key="1">
    <source>
        <dbReference type="ARBA" id="ARBA00023015"/>
    </source>
</evidence>
<feature type="domain" description="IclR-ED" evidence="6">
    <location>
        <begin position="185"/>
        <end position="370"/>
    </location>
</feature>
<dbReference type="EMBL" id="RDQJ01000002">
    <property type="protein sequence ID" value="RMX18510.1"/>
    <property type="molecule type" value="Genomic_DNA"/>
</dbReference>
<dbReference type="SUPFAM" id="SSF46785">
    <property type="entry name" value="Winged helix' DNA-binding domain"/>
    <property type="match status" value="1"/>
</dbReference>
<dbReference type="Proteomes" id="UP000275180">
    <property type="component" value="Unassembled WGS sequence"/>
</dbReference>
<dbReference type="SUPFAM" id="SSF55781">
    <property type="entry name" value="GAF domain-like"/>
    <property type="match status" value="1"/>
</dbReference>
<keyword evidence="2" id="KW-0238">DNA-binding</keyword>
<dbReference type="InterPro" id="IPR029016">
    <property type="entry name" value="GAF-like_dom_sf"/>
</dbReference>
<dbReference type="InterPro" id="IPR005471">
    <property type="entry name" value="Tscrpt_reg_IclR_N"/>
</dbReference>
<sequence>MVGDRDPVPGGNRHDYPASGHECLRDAQRGGGALAIAHDFQGRDAISGGRPDAPELADGISCHCTVAATRIERLILCRASTRESRKASSGHRARLRFAHSCRDRQQVLKENVLPDTGETYPRVRALERGLELIAALSDLGWSNPGELTKRTGINRATAYRLLFTLEQSGYIYRRPGDGRFFLTQKIRQLSDGVKDEDWIVQVIGPHMGRLLTKVQWPSDFATFTAGRLEIKESTHRFSPLSVHRAMVGKTRPLLHSSLGVALLSAVSDSSMRQILDVADVLGPDAAARERELQALMRKRLQARERGYADSTGGTDPNISAIACPVCWRNRVLGAINIMFFRRVMSTAQAASSHLGALRQCVQDIEHELDALMLGEYGWPRHGANEPELQP</sequence>
<evidence type="ECO:0008006" key="9">
    <source>
        <dbReference type="Google" id="ProtNLM"/>
    </source>
</evidence>
<evidence type="ECO:0000313" key="8">
    <source>
        <dbReference type="Proteomes" id="UP000275180"/>
    </source>
</evidence>
<dbReference type="GO" id="GO:0003700">
    <property type="term" value="F:DNA-binding transcription factor activity"/>
    <property type="evidence" value="ECO:0007669"/>
    <property type="project" value="TreeGrafter"/>
</dbReference>